<evidence type="ECO:0000256" key="3">
    <source>
        <dbReference type="ARBA" id="ARBA00022723"/>
    </source>
</evidence>
<comment type="cofactor">
    <cofactor evidence="1 6">
        <name>heme</name>
        <dbReference type="ChEBI" id="CHEBI:30413"/>
    </cofactor>
</comment>
<dbReference type="GO" id="GO:0005506">
    <property type="term" value="F:iron ion binding"/>
    <property type="evidence" value="ECO:0007669"/>
    <property type="project" value="InterPro"/>
</dbReference>
<dbReference type="InterPro" id="IPR002403">
    <property type="entry name" value="Cyt_P450_E_grp-IV"/>
</dbReference>
<evidence type="ECO:0000313" key="7">
    <source>
        <dbReference type="EMBL" id="KAK4039651.1"/>
    </source>
</evidence>
<keyword evidence="8" id="KW-1185">Reference proteome</keyword>
<dbReference type="EMBL" id="MU854395">
    <property type="protein sequence ID" value="KAK4039651.1"/>
    <property type="molecule type" value="Genomic_DNA"/>
</dbReference>
<keyword evidence="3 6" id="KW-0479">Metal-binding</keyword>
<dbReference type="InterPro" id="IPR001128">
    <property type="entry name" value="Cyt_P450"/>
</dbReference>
<keyword evidence="5" id="KW-0560">Oxidoreductase</keyword>
<dbReference type="Gene3D" id="1.10.630.10">
    <property type="entry name" value="Cytochrome P450"/>
    <property type="match status" value="1"/>
</dbReference>
<dbReference type="GO" id="GO:0016705">
    <property type="term" value="F:oxidoreductase activity, acting on paired donors, with incorporation or reduction of molecular oxygen"/>
    <property type="evidence" value="ECO:0007669"/>
    <property type="project" value="InterPro"/>
</dbReference>
<keyword evidence="4 6" id="KW-0408">Iron</keyword>
<evidence type="ECO:0000256" key="5">
    <source>
        <dbReference type="ARBA" id="ARBA00023033"/>
    </source>
</evidence>
<dbReference type="PANTHER" id="PTHR37285:SF5">
    <property type="entry name" value="SPORE WALL MATURATION PROTEIN DIT1"/>
    <property type="match status" value="1"/>
</dbReference>
<dbReference type="PROSITE" id="PS00086">
    <property type="entry name" value="CYTOCHROME_P450"/>
    <property type="match status" value="1"/>
</dbReference>
<dbReference type="SUPFAM" id="SSF48264">
    <property type="entry name" value="Cytochrome P450"/>
    <property type="match status" value="1"/>
</dbReference>
<evidence type="ECO:0000256" key="6">
    <source>
        <dbReference type="PIRSR" id="PIRSR602403-1"/>
    </source>
</evidence>
<accession>A0AAN6SRP4</accession>
<dbReference type="CDD" id="cd11070">
    <property type="entry name" value="CYP56-like"/>
    <property type="match status" value="1"/>
</dbReference>
<keyword evidence="6" id="KW-0349">Heme</keyword>
<sequence>MFVFMAEVALLGALFISFVYYVFLLPPKYPTNIPAVPFWVALIPFFKDVDQSDIFRKYIEQPLKAHGAVKLFFGAQWNVVVHKPSYLAEIFKDEDLYQKSGNQKKIPHSVLAEFLGDNIISSHGEVWRNYQSIVKPGLQRNFDAEKIAHNGDRLCGFLRDAQLRAGNGGVSVQELLQRYSVANCSEVVLQTNLDALSSANAPINILQSAVKREIFKPIFMNFPVLDRLPFPSRTRARQMVDRFKTELRRALVESQKHSPLSPSATTSDGLGRRMLDARNSGVWNEKQLLDNLTVAFVAGQENPQLCMISTLYLLAKHPGIQAKLYTEIQSRGLGHANWDPETLQDMPFLTSVIYESLRLFPPIGQLVNRRVSEDALLGGDIVIPKGTYLGYNCYSTNRDPSVWGPRAHDFDPGRWGDSSVAIQKQYRLRRAKAEFISFHGGRRACLGEKFAVLQMRITLVTLVREFSWVLDPTWVDRKTPVRHSFFYSQGFLGLRALLIRVGSQAGPLYPRALRLVPSSFLPPQQPDSPAHSTSLYIPSLNRNIYSLPPSTRSHPTYSAVTMEFSNEGQSFYHRFQGSFLHDTQGGLMHSTGPRRQWVHDNWTLIQSNPESLPDSDLKVYQNNHASHHNNNAVLVNSQLSPPGEMAFEEFFVQLIIDQADLCAHARPTHTEENDAATQRIVDLFDSYLRYQGKDDKWAQGGRAYFTERVRHFTAQNATVELCLPAFPCKSSNGDKVTGPDPDKGEELALERLHGFVEAVEQVYEPGAKLWIISDGHVFSDCIGVDDADVDAYGEKLKEMNHAIATRRGNHDRIGFKSLVDLFRLATVGSEEGLTNLAQRLNIPTIDHHVTTEVTEEAELCRRILMAGCGPRKSAVRAKIDSKDPAITALYRGFSRFMLEDLEHHRHTQSMTRSQQKKLSTKVAFEMILMLFPNHVRLSIHAHNNAGPKFGIQLFDPSQVRAVEALSADGELMTSLDLLHIPTPWHNSVVKLAGSDLVLVTKAKLARAALAAGSMHGGLVGTGTGRAHFALEKKGAAVPAVSPTSPVVAVAPEEVVESSEIKKDPAVTVTVTVMVDEKDVPAPAGKLQKRTTFSEKADAVVAATKQSSWLGRRLRWILSLFWPRAL</sequence>
<dbReference type="AlphaFoldDB" id="A0AAN6SRP4"/>
<comment type="caution">
    <text evidence="7">The sequence shown here is derived from an EMBL/GenBank/DDBJ whole genome shotgun (WGS) entry which is preliminary data.</text>
</comment>
<organism evidence="7 8">
    <name type="scientific">Parachaetomium inaequale</name>
    <dbReference type="NCBI Taxonomy" id="2588326"/>
    <lineage>
        <taxon>Eukaryota</taxon>
        <taxon>Fungi</taxon>
        <taxon>Dikarya</taxon>
        <taxon>Ascomycota</taxon>
        <taxon>Pezizomycotina</taxon>
        <taxon>Sordariomycetes</taxon>
        <taxon>Sordariomycetidae</taxon>
        <taxon>Sordariales</taxon>
        <taxon>Chaetomiaceae</taxon>
        <taxon>Parachaetomium</taxon>
    </lineage>
</organism>
<gene>
    <name evidence="7" type="ORF">C8A01DRAFT_16404</name>
</gene>
<dbReference type="PRINTS" id="PR00465">
    <property type="entry name" value="EP450IV"/>
</dbReference>
<dbReference type="Pfam" id="PF05141">
    <property type="entry name" value="DIT1_PvcA"/>
    <property type="match status" value="1"/>
</dbReference>
<dbReference type="Proteomes" id="UP001303115">
    <property type="component" value="Unassembled WGS sequence"/>
</dbReference>
<proteinExistence type="inferred from homology"/>
<reference evidence="8" key="1">
    <citation type="journal article" date="2023" name="Mol. Phylogenet. Evol.">
        <title>Genome-scale phylogeny and comparative genomics of the fungal order Sordariales.</title>
        <authorList>
            <person name="Hensen N."/>
            <person name="Bonometti L."/>
            <person name="Westerberg I."/>
            <person name="Brannstrom I.O."/>
            <person name="Guillou S."/>
            <person name="Cros-Aarteil S."/>
            <person name="Calhoun S."/>
            <person name="Haridas S."/>
            <person name="Kuo A."/>
            <person name="Mondo S."/>
            <person name="Pangilinan J."/>
            <person name="Riley R."/>
            <person name="LaButti K."/>
            <person name="Andreopoulos B."/>
            <person name="Lipzen A."/>
            <person name="Chen C."/>
            <person name="Yan M."/>
            <person name="Daum C."/>
            <person name="Ng V."/>
            <person name="Clum A."/>
            <person name="Steindorff A."/>
            <person name="Ohm R.A."/>
            <person name="Martin F."/>
            <person name="Silar P."/>
            <person name="Natvig D.O."/>
            <person name="Lalanne C."/>
            <person name="Gautier V."/>
            <person name="Ament-Velasquez S.L."/>
            <person name="Kruys A."/>
            <person name="Hutchinson M.I."/>
            <person name="Powell A.J."/>
            <person name="Barry K."/>
            <person name="Miller A.N."/>
            <person name="Grigoriev I.V."/>
            <person name="Debuchy R."/>
            <person name="Gladieux P."/>
            <person name="Hiltunen Thoren M."/>
            <person name="Johannesson H."/>
        </authorList>
    </citation>
    <scope>NUCLEOTIDE SEQUENCE [LARGE SCALE GENOMIC DNA]</scope>
    <source>
        <strain evidence="8">CBS 284.82</strain>
    </source>
</reference>
<dbReference type="GO" id="GO:0004497">
    <property type="term" value="F:monooxygenase activity"/>
    <property type="evidence" value="ECO:0007669"/>
    <property type="project" value="UniProtKB-KW"/>
</dbReference>
<dbReference type="InterPro" id="IPR036396">
    <property type="entry name" value="Cyt_P450_sf"/>
</dbReference>
<protein>
    <submittedName>
        <fullName evidence="7">Pyoverdine/dityrosine biosynthesis protein-domain-containing protein</fullName>
    </submittedName>
</protein>
<comment type="similarity">
    <text evidence="2">Belongs to the cytochrome P450 family.</text>
</comment>
<evidence type="ECO:0000313" key="8">
    <source>
        <dbReference type="Proteomes" id="UP001303115"/>
    </source>
</evidence>
<keyword evidence="5" id="KW-0503">Monooxygenase</keyword>
<dbReference type="Pfam" id="PF00067">
    <property type="entry name" value="p450"/>
    <property type="match status" value="1"/>
</dbReference>
<dbReference type="InterPro" id="IPR017972">
    <property type="entry name" value="Cyt_P450_CS"/>
</dbReference>
<name>A0AAN6SRP4_9PEZI</name>
<feature type="binding site" description="axial binding residue" evidence="6">
    <location>
        <position position="445"/>
    </location>
    <ligand>
        <name>heme</name>
        <dbReference type="ChEBI" id="CHEBI:30413"/>
    </ligand>
    <ligandPart>
        <name>Fe</name>
        <dbReference type="ChEBI" id="CHEBI:18248"/>
    </ligandPart>
</feature>
<dbReference type="GO" id="GO:0020037">
    <property type="term" value="F:heme binding"/>
    <property type="evidence" value="ECO:0007669"/>
    <property type="project" value="InterPro"/>
</dbReference>
<evidence type="ECO:0000256" key="2">
    <source>
        <dbReference type="ARBA" id="ARBA00010617"/>
    </source>
</evidence>
<evidence type="ECO:0000256" key="4">
    <source>
        <dbReference type="ARBA" id="ARBA00023004"/>
    </source>
</evidence>
<dbReference type="PANTHER" id="PTHR37285">
    <property type="entry name" value="SPORE WALL MATURATION PROTEIN DIT1"/>
    <property type="match status" value="1"/>
</dbReference>
<dbReference type="InterPro" id="IPR007817">
    <property type="entry name" value="Isocyanide_synthase_DIT1"/>
</dbReference>
<evidence type="ECO:0000256" key="1">
    <source>
        <dbReference type="ARBA" id="ARBA00001971"/>
    </source>
</evidence>